<sequence length="182" mass="20507">MFHDLWPPLDEDIAPVRGPLPQSQLDYRPLVEKLTIHINTFLMMLHEARVKQKQLLSGDPQLLVYKNIPFSWSESSCCSTAAMPRCPETPLYSLSGPTAYDATSCKNTWYERNILLFTFPNPLPGPTITSSPKGTLTFKPDLRLVPNGDSPGRALQGNGYTYERREQGLQGDREVGEITLRE</sequence>
<keyword evidence="2" id="KW-1185">Reference proteome</keyword>
<protein>
    <submittedName>
        <fullName evidence="1">Uncharacterized protein</fullName>
    </submittedName>
</protein>
<gene>
    <name evidence="1" type="ORF">NP493_1141g00038</name>
</gene>
<evidence type="ECO:0000313" key="2">
    <source>
        <dbReference type="Proteomes" id="UP001209878"/>
    </source>
</evidence>
<name>A0AAD9NJP8_RIDPI</name>
<accession>A0AAD9NJP8</accession>
<proteinExistence type="predicted"/>
<comment type="caution">
    <text evidence="1">The sequence shown here is derived from an EMBL/GenBank/DDBJ whole genome shotgun (WGS) entry which is preliminary data.</text>
</comment>
<dbReference type="EMBL" id="JAODUO010001139">
    <property type="protein sequence ID" value="KAK2170801.1"/>
    <property type="molecule type" value="Genomic_DNA"/>
</dbReference>
<reference evidence="1" key="1">
    <citation type="journal article" date="2023" name="Mol. Biol. Evol.">
        <title>Third-Generation Sequencing Reveals the Adaptive Role of the Epigenome in Three Deep-Sea Polychaetes.</title>
        <authorList>
            <person name="Perez M."/>
            <person name="Aroh O."/>
            <person name="Sun Y."/>
            <person name="Lan Y."/>
            <person name="Juniper S.K."/>
            <person name="Young C.R."/>
            <person name="Angers B."/>
            <person name="Qian P.Y."/>
        </authorList>
    </citation>
    <scope>NUCLEOTIDE SEQUENCE</scope>
    <source>
        <strain evidence="1">R07B-5</strain>
    </source>
</reference>
<dbReference type="AlphaFoldDB" id="A0AAD9NJP8"/>
<organism evidence="1 2">
    <name type="scientific">Ridgeia piscesae</name>
    <name type="common">Tubeworm</name>
    <dbReference type="NCBI Taxonomy" id="27915"/>
    <lineage>
        <taxon>Eukaryota</taxon>
        <taxon>Metazoa</taxon>
        <taxon>Spiralia</taxon>
        <taxon>Lophotrochozoa</taxon>
        <taxon>Annelida</taxon>
        <taxon>Polychaeta</taxon>
        <taxon>Sedentaria</taxon>
        <taxon>Canalipalpata</taxon>
        <taxon>Sabellida</taxon>
        <taxon>Siboglinidae</taxon>
        <taxon>Ridgeia</taxon>
    </lineage>
</organism>
<evidence type="ECO:0000313" key="1">
    <source>
        <dbReference type="EMBL" id="KAK2170801.1"/>
    </source>
</evidence>
<dbReference type="Proteomes" id="UP001209878">
    <property type="component" value="Unassembled WGS sequence"/>
</dbReference>